<dbReference type="PANTHER" id="PTHR34322">
    <property type="entry name" value="TRANSPOSASE, Y1_TNP DOMAIN-CONTAINING"/>
    <property type="match status" value="1"/>
</dbReference>
<evidence type="ECO:0000259" key="1">
    <source>
        <dbReference type="SMART" id="SM01321"/>
    </source>
</evidence>
<dbReference type="Pfam" id="PF01797">
    <property type="entry name" value="Y1_Tnp"/>
    <property type="match status" value="1"/>
</dbReference>
<accession>A0A9X3L5X5</accession>
<name>A0A9X3L5X5_9BACI</name>
<reference evidence="2" key="1">
    <citation type="submission" date="2022-05" db="EMBL/GenBank/DDBJ databases">
        <authorList>
            <person name="Colautti A."/>
            <person name="Iacumin L."/>
        </authorList>
    </citation>
    <scope>NUCLEOTIDE SEQUENCE</scope>
    <source>
        <strain evidence="2">DSM 30747</strain>
    </source>
</reference>
<dbReference type="GO" id="GO:0003677">
    <property type="term" value="F:DNA binding"/>
    <property type="evidence" value="ECO:0007669"/>
    <property type="project" value="InterPro"/>
</dbReference>
<sequence length="199" mass="23871">MTRKRNLNPDSYYHVIMRGNNRLPIFGSHRDMLELMRIFEYAHDQYPFHLLAYCFMTNHYHLLMKTESESLSKIMAHINRRYTSSYSKRYNHVGRIYQSRYFAKEVKSYSGLLAVSIYIHRNPINTKQPLVNRLEWYPYSSYPFYFEESKEAPKFLKLDVLKEYLPHPLEKTNAKYCEFCNKAPVHYTILQNSGGTLKI</sequence>
<evidence type="ECO:0000313" key="3">
    <source>
        <dbReference type="Proteomes" id="UP001152172"/>
    </source>
</evidence>
<dbReference type="PANTHER" id="PTHR34322:SF2">
    <property type="entry name" value="TRANSPOSASE IS200-LIKE DOMAIN-CONTAINING PROTEIN"/>
    <property type="match status" value="1"/>
</dbReference>
<evidence type="ECO:0000313" key="2">
    <source>
        <dbReference type="EMBL" id="MCZ8531935.1"/>
    </source>
</evidence>
<dbReference type="RefSeq" id="WP_269920611.1">
    <property type="nucleotide sequence ID" value="NZ_JAMKBI010000001.1"/>
</dbReference>
<feature type="domain" description="Transposase IS200-like" evidence="1">
    <location>
        <begin position="8"/>
        <end position="122"/>
    </location>
</feature>
<comment type="caution">
    <text evidence="2">The sequence shown here is derived from an EMBL/GenBank/DDBJ whole genome shotgun (WGS) entry which is preliminary data.</text>
</comment>
<dbReference type="AlphaFoldDB" id="A0A9X3L5X5"/>
<dbReference type="SUPFAM" id="SSF143422">
    <property type="entry name" value="Transposase IS200-like"/>
    <property type="match status" value="1"/>
</dbReference>
<keyword evidence="3" id="KW-1185">Reference proteome</keyword>
<dbReference type="GO" id="GO:0006313">
    <property type="term" value="P:DNA transposition"/>
    <property type="evidence" value="ECO:0007669"/>
    <property type="project" value="InterPro"/>
</dbReference>
<dbReference type="EMBL" id="JAMKBI010000001">
    <property type="protein sequence ID" value="MCZ8531935.1"/>
    <property type="molecule type" value="Genomic_DNA"/>
</dbReference>
<dbReference type="GO" id="GO:0004803">
    <property type="term" value="F:transposase activity"/>
    <property type="evidence" value="ECO:0007669"/>
    <property type="project" value="InterPro"/>
</dbReference>
<dbReference type="SMART" id="SM01321">
    <property type="entry name" value="Y1_Tnp"/>
    <property type="match status" value="1"/>
</dbReference>
<organism evidence="2 3">
    <name type="scientific">Psychrobacillus psychrodurans</name>
    <dbReference type="NCBI Taxonomy" id="126157"/>
    <lineage>
        <taxon>Bacteria</taxon>
        <taxon>Bacillati</taxon>
        <taxon>Bacillota</taxon>
        <taxon>Bacilli</taxon>
        <taxon>Bacillales</taxon>
        <taxon>Bacillaceae</taxon>
        <taxon>Psychrobacillus</taxon>
    </lineage>
</organism>
<dbReference type="Proteomes" id="UP001152172">
    <property type="component" value="Unassembled WGS sequence"/>
</dbReference>
<gene>
    <name evidence="2" type="ORF">M9R61_01080</name>
</gene>
<dbReference type="InterPro" id="IPR002686">
    <property type="entry name" value="Transposase_17"/>
</dbReference>
<dbReference type="Gene3D" id="3.30.70.1290">
    <property type="entry name" value="Transposase IS200-like"/>
    <property type="match status" value="1"/>
</dbReference>
<protein>
    <submittedName>
        <fullName evidence="2">Transposase</fullName>
    </submittedName>
</protein>
<dbReference type="InterPro" id="IPR036515">
    <property type="entry name" value="Transposase_17_sf"/>
</dbReference>
<proteinExistence type="predicted"/>